<evidence type="ECO:0000256" key="4">
    <source>
        <dbReference type="ARBA" id="ARBA00022723"/>
    </source>
</evidence>
<dbReference type="PANTHER" id="PTHR12001">
    <property type="entry name" value="GERANYLGERANYL PYROPHOSPHATE SYNTHASE"/>
    <property type="match status" value="1"/>
</dbReference>
<dbReference type="InterPro" id="IPR000092">
    <property type="entry name" value="Polyprenyl_synt"/>
</dbReference>
<evidence type="ECO:0000256" key="6">
    <source>
        <dbReference type="RuleBase" id="RU004466"/>
    </source>
</evidence>
<accession>A0A0G1CLT6</accession>
<dbReference type="SUPFAM" id="SSF48576">
    <property type="entry name" value="Terpenoid synthases"/>
    <property type="match status" value="1"/>
</dbReference>
<dbReference type="AlphaFoldDB" id="A0A0G1CLT6"/>
<dbReference type="GO" id="GO:0004659">
    <property type="term" value="F:prenyltransferase activity"/>
    <property type="evidence" value="ECO:0007669"/>
    <property type="project" value="InterPro"/>
</dbReference>
<dbReference type="GO" id="GO:0046872">
    <property type="term" value="F:metal ion binding"/>
    <property type="evidence" value="ECO:0007669"/>
    <property type="project" value="UniProtKB-KW"/>
</dbReference>
<reference evidence="7 8" key="1">
    <citation type="journal article" date="2015" name="Nature">
        <title>rRNA introns, odd ribosomes, and small enigmatic genomes across a large radiation of phyla.</title>
        <authorList>
            <person name="Brown C.T."/>
            <person name="Hug L.A."/>
            <person name="Thomas B.C."/>
            <person name="Sharon I."/>
            <person name="Castelle C.J."/>
            <person name="Singh A."/>
            <person name="Wilkins M.J."/>
            <person name="Williams K.H."/>
            <person name="Banfield J.F."/>
        </authorList>
    </citation>
    <scope>NUCLEOTIDE SEQUENCE [LARGE SCALE GENOMIC DNA]</scope>
</reference>
<evidence type="ECO:0000313" key="7">
    <source>
        <dbReference type="EMBL" id="KKS86469.1"/>
    </source>
</evidence>
<sequence length="346" mass="39065">MIDTRFQELINRELQRFFDRKRKESQKLDKRFPELINQIADVTLRGGDRLRPYMCYLGYQVGGGTDPEAIMFALLALELFHSFALIHDDIMDEANLRRGGPTIHAYFTQILRKPHVAYSLALLAGDLCAEWGQELFDKITPSNPRTSLRGGEGELRSLFDQLRQEVILGQTSDIWGMQGATSDEIRQMYRYKSGNYSIQKPLLLGAGLAGVSASTMKQLAKYGEAVGLAFQLKDDWLGIFGDESTTGKAVGADIVEGKWTLLIAKAFQKLANIDRQRLKNLLLSHQVTREELRWVRERLVTSGAKTSLEDEMQNLVEAAKQAIVTLPKQVQKSLVQLAEFAITRRT</sequence>
<dbReference type="InterPro" id="IPR008949">
    <property type="entry name" value="Isoprenoid_synthase_dom_sf"/>
</dbReference>
<dbReference type="Gene3D" id="1.10.600.10">
    <property type="entry name" value="Farnesyl Diphosphate Synthase"/>
    <property type="match status" value="1"/>
</dbReference>
<dbReference type="Proteomes" id="UP000034050">
    <property type="component" value="Unassembled WGS sequence"/>
</dbReference>
<comment type="similarity">
    <text evidence="2 6">Belongs to the FPP/GGPP synthase family.</text>
</comment>
<dbReference type="PROSITE" id="PS00723">
    <property type="entry name" value="POLYPRENYL_SYNTHASE_1"/>
    <property type="match status" value="1"/>
</dbReference>
<dbReference type="STRING" id="1618446.UV61_C0010G0020"/>
<organism evidence="7 8">
    <name type="scientific">Candidatus Gottesmanbacteria bacterium GW2011_GWB1_43_11</name>
    <dbReference type="NCBI Taxonomy" id="1618446"/>
    <lineage>
        <taxon>Bacteria</taxon>
        <taxon>Candidatus Gottesmaniibacteriota</taxon>
    </lineage>
</organism>
<keyword evidence="4" id="KW-0479">Metal-binding</keyword>
<evidence type="ECO:0000256" key="2">
    <source>
        <dbReference type="ARBA" id="ARBA00006706"/>
    </source>
</evidence>
<comment type="caution">
    <text evidence="7">The sequence shown here is derived from an EMBL/GenBank/DDBJ whole genome shotgun (WGS) entry which is preliminary data.</text>
</comment>
<gene>
    <name evidence="7" type="ORF">UV61_C0010G0020</name>
</gene>
<evidence type="ECO:0000313" key="8">
    <source>
        <dbReference type="Proteomes" id="UP000034050"/>
    </source>
</evidence>
<dbReference type="SFLD" id="SFLDS00005">
    <property type="entry name" value="Isoprenoid_Synthase_Type_I"/>
    <property type="match status" value="1"/>
</dbReference>
<dbReference type="InterPro" id="IPR033749">
    <property type="entry name" value="Polyprenyl_synt_CS"/>
</dbReference>
<keyword evidence="5" id="KW-0460">Magnesium</keyword>
<dbReference type="Pfam" id="PF00348">
    <property type="entry name" value="polyprenyl_synt"/>
    <property type="match status" value="1"/>
</dbReference>
<dbReference type="GO" id="GO:0008299">
    <property type="term" value="P:isoprenoid biosynthetic process"/>
    <property type="evidence" value="ECO:0007669"/>
    <property type="project" value="InterPro"/>
</dbReference>
<evidence type="ECO:0000256" key="1">
    <source>
        <dbReference type="ARBA" id="ARBA00001946"/>
    </source>
</evidence>
<comment type="cofactor">
    <cofactor evidence="1">
        <name>Mg(2+)</name>
        <dbReference type="ChEBI" id="CHEBI:18420"/>
    </cofactor>
</comment>
<dbReference type="EMBL" id="LCFD01000010">
    <property type="protein sequence ID" value="KKS86469.1"/>
    <property type="molecule type" value="Genomic_DNA"/>
</dbReference>
<dbReference type="PANTHER" id="PTHR12001:SF85">
    <property type="entry name" value="SHORT CHAIN ISOPRENYL DIPHOSPHATE SYNTHASE"/>
    <property type="match status" value="1"/>
</dbReference>
<evidence type="ECO:0000256" key="3">
    <source>
        <dbReference type="ARBA" id="ARBA00022679"/>
    </source>
</evidence>
<keyword evidence="3 6" id="KW-0808">Transferase</keyword>
<name>A0A0G1CLT6_9BACT</name>
<proteinExistence type="inferred from homology"/>
<evidence type="ECO:0000256" key="5">
    <source>
        <dbReference type="ARBA" id="ARBA00022842"/>
    </source>
</evidence>
<protein>
    <submittedName>
        <fullName evidence="7">Polyprenyl synthetase</fullName>
    </submittedName>
</protein>
<dbReference type="CDD" id="cd00685">
    <property type="entry name" value="Trans_IPPS_HT"/>
    <property type="match status" value="1"/>
</dbReference>